<protein>
    <submittedName>
        <fullName evidence="2">Uncharacterized protein</fullName>
    </submittedName>
</protein>
<dbReference type="AlphaFoldDB" id="A0A7D5KX54"/>
<sequence length="48" mass="4973">MPKRQGDADVQPMSATERRKAEGLATAPGGLAAFVDVEADQAEEGDGE</sequence>
<evidence type="ECO:0000313" key="3">
    <source>
        <dbReference type="Proteomes" id="UP000509750"/>
    </source>
</evidence>
<reference evidence="2 3" key="1">
    <citation type="submission" date="2020-07" db="EMBL/GenBank/DDBJ databases">
        <title>Gai3-2, isolated from salt lake.</title>
        <authorList>
            <person name="Cui H."/>
            <person name="Shi X."/>
        </authorList>
    </citation>
    <scope>NUCLEOTIDE SEQUENCE [LARGE SCALE GENOMIC DNA]</scope>
    <source>
        <strain evidence="2 3">Gai3-2</strain>
    </source>
</reference>
<dbReference type="RefSeq" id="WP_179169293.1">
    <property type="nucleotide sequence ID" value="NZ_CP058529.1"/>
</dbReference>
<dbReference type="KEGG" id="halg:HUG10_09205"/>
<dbReference type="Proteomes" id="UP000509750">
    <property type="component" value="Chromosome"/>
</dbReference>
<keyword evidence="3" id="KW-1185">Reference proteome</keyword>
<organism evidence="2 3">
    <name type="scientific">Halorarum halophilum</name>
    <dbReference type="NCBI Taxonomy" id="2743090"/>
    <lineage>
        <taxon>Archaea</taxon>
        <taxon>Methanobacteriati</taxon>
        <taxon>Methanobacteriota</taxon>
        <taxon>Stenosarchaea group</taxon>
        <taxon>Halobacteria</taxon>
        <taxon>Halobacteriales</taxon>
        <taxon>Haloferacaceae</taxon>
        <taxon>Halorarum</taxon>
    </lineage>
</organism>
<name>A0A7D5KX54_9EURY</name>
<evidence type="ECO:0000256" key="1">
    <source>
        <dbReference type="SAM" id="MobiDB-lite"/>
    </source>
</evidence>
<feature type="region of interest" description="Disordered" evidence="1">
    <location>
        <begin position="1"/>
        <end position="48"/>
    </location>
</feature>
<accession>A0A7D5KX54</accession>
<proteinExistence type="predicted"/>
<gene>
    <name evidence="2" type="ORF">HUG10_09205</name>
</gene>
<dbReference type="EMBL" id="CP058529">
    <property type="protein sequence ID" value="QLG27718.1"/>
    <property type="molecule type" value="Genomic_DNA"/>
</dbReference>
<feature type="compositionally biased region" description="Acidic residues" evidence="1">
    <location>
        <begin position="37"/>
        <end position="48"/>
    </location>
</feature>
<dbReference type="GeneID" id="56029008"/>
<evidence type="ECO:0000313" key="2">
    <source>
        <dbReference type="EMBL" id="QLG27718.1"/>
    </source>
</evidence>